<reference evidence="1 2" key="1">
    <citation type="submission" date="2018-11" db="EMBL/GenBank/DDBJ databases">
        <title>Genome sequencing and assembly of Clostridium tagluense strain A121.</title>
        <authorList>
            <person name="Murakami T."/>
            <person name="Segawa T."/>
            <person name="Shcherbakova V.A."/>
            <person name="Mori H."/>
            <person name="Yoshimura Y."/>
        </authorList>
    </citation>
    <scope>NUCLEOTIDE SEQUENCE [LARGE SCALE GENOMIC DNA]</scope>
    <source>
        <strain evidence="1 2">A121</strain>
    </source>
</reference>
<dbReference type="OrthoDB" id="9816185at2"/>
<accession>A0A401ULE9</accession>
<dbReference type="Gene3D" id="1.10.30.50">
    <property type="match status" value="1"/>
</dbReference>
<dbReference type="AlphaFoldDB" id="A0A401ULE9"/>
<dbReference type="Proteomes" id="UP000287872">
    <property type="component" value="Unassembled WGS sequence"/>
</dbReference>
<dbReference type="EMBL" id="BHYK01000009">
    <property type="protein sequence ID" value="GCD10339.1"/>
    <property type="molecule type" value="Genomic_DNA"/>
</dbReference>
<evidence type="ECO:0000313" key="1">
    <source>
        <dbReference type="EMBL" id="GCD10339.1"/>
    </source>
</evidence>
<gene>
    <name evidence="1" type="ORF">Ctaglu_19620</name>
</gene>
<evidence type="ECO:0008006" key="3">
    <source>
        <dbReference type="Google" id="ProtNLM"/>
    </source>
</evidence>
<protein>
    <recommendedName>
        <fullName evidence="3">HNH nuclease domain-containing protein</fullName>
    </recommendedName>
</protein>
<comment type="caution">
    <text evidence="1">The sequence shown here is derived from an EMBL/GenBank/DDBJ whole genome shotgun (WGS) entry which is preliminary data.</text>
</comment>
<name>A0A401ULE9_9CLOT</name>
<proteinExistence type="predicted"/>
<sequence length="343" mass="40948">MIKIQVSERKLKDIKNKHWQWFKDNILKNWIAKMTRETDNEFLEIFFKDRDSFNKWSNNIKKGNIKIWIKEQEDIKFDVFKEFIIGNVNSLNELKNQLGIIRGTENNIKKYFENQYNKFRDFQNQWGGAYLIDELNINVCPYCNRNFIDTYVYDKKKKLVSNAQLDHFYAKEQYPYFAVSLYNLIPCCAVCNLGKLNDNKQIIYPYEECFGDFAKFETGFINDSEEKSYDISYLLGNSDNFKIELKPQDPNSDKGKKIQNSINTFHLEDLYNFHKDYVRELIKKAIIYNESRIDELYTQYPELFKSREEVVQMVVSNYISNKDLGKRPLAKLTKDICEELGLI</sequence>
<evidence type="ECO:0000313" key="2">
    <source>
        <dbReference type="Proteomes" id="UP000287872"/>
    </source>
</evidence>
<dbReference type="RefSeq" id="WP_125000783.1">
    <property type="nucleotide sequence ID" value="NZ_BHYK01000009.1"/>
</dbReference>
<organism evidence="1 2">
    <name type="scientific">Clostridium tagluense</name>
    <dbReference type="NCBI Taxonomy" id="360422"/>
    <lineage>
        <taxon>Bacteria</taxon>
        <taxon>Bacillati</taxon>
        <taxon>Bacillota</taxon>
        <taxon>Clostridia</taxon>
        <taxon>Eubacteriales</taxon>
        <taxon>Clostridiaceae</taxon>
        <taxon>Clostridium</taxon>
    </lineage>
</organism>
<keyword evidence="2" id="KW-1185">Reference proteome</keyword>